<evidence type="ECO:0000256" key="1">
    <source>
        <dbReference type="ARBA" id="ARBA00004123"/>
    </source>
</evidence>
<gene>
    <name evidence="4" type="ORF">QQS21_001313</name>
</gene>
<dbReference type="EMBL" id="JASWJB010000013">
    <property type="protein sequence ID" value="KAK2612696.1"/>
    <property type="molecule type" value="Genomic_DNA"/>
</dbReference>
<protein>
    <recommendedName>
        <fullName evidence="6">Transcription factor domain-containing protein</fullName>
    </recommendedName>
</protein>
<comment type="subcellular location">
    <subcellularLocation>
        <location evidence="1">Nucleus</location>
    </subcellularLocation>
</comment>
<dbReference type="Proteomes" id="UP001251528">
    <property type="component" value="Unassembled WGS sequence"/>
</dbReference>
<dbReference type="GO" id="GO:0005634">
    <property type="term" value="C:nucleus"/>
    <property type="evidence" value="ECO:0007669"/>
    <property type="project" value="UniProtKB-SubCell"/>
</dbReference>
<dbReference type="CDD" id="cd12148">
    <property type="entry name" value="fungal_TF_MHR"/>
    <property type="match status" value="1"/>
</dbReference>
<reference evidence="4" key="1">
    <citation type="submission" date="2023-06" db="EMBL/GenBank/DDBJ databases">
        <title>Conoideocrella luteorostrata (Hypocreales: Clavicipitaceae), a potential biocontrol fungus for elongate hemlock scale in United States Christmas tree production areas.</title>
        <authorList>
            <person name="Barrett H."/>
            <person name="Lovett B."/>
            <person name="Macias A.M."/>
            <person name="Stajich J.E."/>
            <person name="Kasson M.T."/>
        </authorList>
    </citation>
    <scope>NUCLEOTIDE SEQUENCE</scope>
    <source>
        <strain evidence="4">ARSEF 14590</strain>
    </source>
</reference>
<keyword evidence="5" id="KW-1185">Reference proteome</keyword>
<evidence type="ECO:0008006" key="6">
    <source>
        <dbReference type="Google" id="ProtNLM"/>
    </source>
</evidence>
<dbReference type="InterPro" id="IPR050613">
    <property type="entry name" value="Sec_Metabolite_Reg"/>
</dbReference>
<dbReference type="PANTHER" id="PTHR31001">
    <property type="entry name" value="UNCHARACTERIZED TRANSCRIPTIONAL REGULATORY PROTEIN"/>
    <property type="match status" value="1"/>
</dbReference>
<evidence type="ECO:0000313" key="5">
    <source>
        <dbReference type="Proteomes" id="UP001251528"/>
    </source>
</evidence>
<sequence length="440" mass="49794">MSIVDDSSRSLTPSTTALAAMANLNNLTTHSRGLSDNAVVLRMKCHIMAHSLRLDRLDTAKSREDRGRKGCNMIHIEIQRRVWWNLVGTDWLNGFSGERHDGMYFLQPKHMNVRFPINMEDDDMTPDMADTDVPLSVPTMMTGFIYRIKIAELCREVVDALPSQFQDTEEPDYNIIMQMDRKFRSFAEDLPVFFRLDTESIEKSKHICKEKPVIAQHRVALHFSIHGRLCRLHRPYHLEGLTNPKYAYSRKSCVSDAQRVLDLRRKLDEACVSTGMQPARSWVTMQHVSIAALILATDVSFNPSAPNAADMKAKVLATYGLLERSIEESGTVMDGVQRNMQALTSTLQSKRGQDDNQSQHPTGDGPSAFPSTSDATMIDVDEHESGVAGLRSGGHLPSFVDDLQDDQTNWDELWKDFVDIAPEMDMSHWDLLLEDIDTRI</sequence>
<evidence type="ECO:0000313" key="4">
    <source>
        <dbReference type="EMBL" id="KAK2612696.1"/>
    </source>
</evidence>
<name>A0AAJ0CXA5_9HYPO</name>
<keyword evidence="2" id="KW-0539">Nucleus</keyword>
<evidence type="ECO:0000256" key="2">
    <source>
        <dbReference type="ARBA" id="ARBA00023242"/>
    </source>
</evidence>
<accession>A0AAJ0CXA5</accession>
<dbReference type="AlphaFoldDB" id="A0AAJ0CXA5"/>
<evidence type="ECO:0000256" key="3">
    <source>
        <dbReference type="SAM" id="MobiDB-lite"/>
    </source>
</evidence>
<dbReference type="PANTHER" id="PTHR31001:SF90">
    <property type="entry name" value="CENTROMERE DNA-BINDING PROTEIN COMPLEX CBF3 SUBUNIT B"/>
    <property type="match status" value="1"/>
</dbReference>
<feature type="region of interest" description="Disordered" evidence="3">
    <location>
        <begin position="346"/>
        <end position="374"/>
    </location>
</feature>
<comment type="caution">
    <text evidence="4">The sequence shown here is derived from an EMBL/GenBank/DDBJ whole genome shotgun (WGS) entry which is preliminary data.</text>
</comment>
<proteinExistence type="predicted"/>
<organism evidence="4 5">
    <name type="scientific">Conoideocrella luteorostrata</name>
    <dbReference type="NCBI Taxonomy" id="1105319"/>
    <lineage>
        <taxon>Eukaryota</taxon>
        <taxon>Fungi</taxon>
        <taxon>Dikarya</taxon>
        <taxon>Ascomycota</taxon>
        <taxon>Pezizomycotina</taxon>
        <taxon>Sordariomycetes</taxon>
        <taxon>Hypocreomycetidae</taxon>
        <taxon>Hypocreales</taxon>
        <taxon>Clavicipitaceae</taxon>
        <taxon>Conoideocrella</taxon>
    </lineage>
</organism>
<feature type="compositionally biased region" description="Polar residues" evidence="3">
    <location>
        <begin position="346"/>
        <end position="361"/>
    </location>
</feature>